<evidence type="ECO:0000313" key="3">
    <source>
        <dbReference type="Proteomes" id="UP001497527"/>
    </source>
</evidence>
<dbReference type="SUPFAM" id="SSF49503">
    <property type="entry name" value="Cupredoxins"/>
    <property type="match status" value="1"/>
</dbReference>
<feature type="chain" id="PRO_5046774526" description="Lipoprotein with Yx(FWY)xxD motif" evidence="1">
    <location>
        <begin position="27"/>
        <end position="393"/>
    </location>
</feature>
<dbReference type="PANTHER" id="PTHR39335">
    <property type="entry name" value="BLL4220 PROTEIN"/>
    <property type="match status" value="1"/>
</dbReference>
<dbReference type="EMBL" id="CAXJIO010000012">
    <property type="protein sequence ID" value="CAL2103057.1"/>
    <property type="molecule type" value="Genomic_DNA"/>
</dbReference>
<proteinExistence type="predicted"/>
<protein>
    <recommendedName>
        <fullName evidence="4">Lipoprotein with Yx(FWY)xxD motif</fullName>
    </recommendedName>
</protein>
<keyword evidence="3" id="KW-1185">Reference proteome</keyword>
<dbReference type="Gene3D" id="2.60.40.420">
    <property type="entry name" value="Cupredoxins - blue copper proteins"/>
    <property type="match status" value="1"/>
</dbReference>
<name>A0ABP1F447_9FLAO</name>
<dbReference type="InterPro" id="IPR005297">
    <property type="entry name" value="Lipoprotein_repeat"/>
</dbReference>
<dbReference type="PANTHER" id="PTHR39335:SF1">
    <property type="entry name" value="BLL4220 PROTEIN"/>
    <property type="match status" value="1"/>
</dbReference>
<dbReference type="RefSeq" id="WP_348717004.1">
    <property type="nucleotide sequence ID" value="NZ_CAXJIO010000012.1"/>
</dbReference>
<accession>A0ABP1F447</accession>
<dbReference type="Pfam" id="PF03640">
    <property type="entry name" value="Lipoprotein_15"/>
    <property type="match status" value="3"/>
</dbReference>
<dbReference type="InterPro" id="IPR008972">
    <property type="entry name" value="Cupredoxin"/>
</dbReference>
<keyword evidence="1" id="KW-0732">Signal</keyword>
<reference evidence="2 3" key="1">
    <citation type="submission" date="2024-05" db="EMBL/GenBank/DDBJ databases">
        <authorList>
            <person name="Duchaud E."/>
        </authorList>
    </citation>
    <scope>NUCLEOTIDE SEQUENCE [LARGE SCALE GENOMIC DNA]</scope>
    <source>
        <strain evidence="2">Ena-SAMPLE-TAB-13-05-2024-13:56:06:370-140308</strain>
    </source>
</reference>
<evidence type="ECO:0008006" key="4">
    <source>
        <dbReference type="Google" id="ProtNLM"/>
    </source>
</evidence>
<comment type="caution">
    <text evidence="2">The sequence shown here is derived from an EMBL/GenBank/DDBJ whole genome shotgun (WGS) entry which is preliminary data.</text>
</comment>
<sequence>MKTITNKNLILLCLILVGLFTTSCSSDDNDYLNTPEPNSSAINLSTNTSFGKILIDGNGNSLYFFSKDTKATSECLGNCLNTWPVFYAENLTVGTGLDIGDFSVIKRTDGTMQTTYKGWPLYYYASDSNPGDTNGDGIGDVWFIAKPDYSIMYANAQLVGNDGKNYLQDYTVGIGATSYIVSFAGRTMYLFANDKLNTNNYTASDFSNNNVWPIVEFSADIIPSILNSNDFGTIDVFGRTQLTYKGWPLYYFGQDTERGDTKGVSVPSPGVWPIVNTNTAQAEASSTIINYDVTNNGASAFIFNDGGFTNESNPALTLKRGNTYTFTVNSPGHPFIIKTIQGIGTVNIYNEGMSNNGLTSGTITFTVPNNAPDKLFYNCEFHASMTNTITIID</sequence>
<evidence type="ECO:0000256" key="1">
    <source>
        <dbReference type="SAM" id="SignalP"/>
    </source>
</evidence>
<dbReference type="PROSITE" id="PS51257">
    <property type="entry name" value="PROKAR_LIPOPROTEIN"/>
    <property type="match status" value="1"/>
</dbReference>
<dbReference type="Proteomes" id="UP001497527">
    <property type="component" value="Unassembled WGS sequence"/>
</dbReference>
<evidence type="ECO:0000313" key="2">
    <source>
        <dbReference type="EMBL" id="CAL2103057.1"/>
    </source>
</evidence>
<gene>
    <name evidence="2" type="ORF">T190423A01A_30171</name>
</gene>
<organism evidence="2 3">
    <name type="scientific">Tenacibaculum polynesiense</name>
    <dbReference type="NCBI Taxonomy" id="3137857"/>
    <lineage>
        <taxon>Bacteria</taxon>
        <taxon>Pseudomonadati</taxon>
        <taxon>Bacteroidota</taxon>
        <taxon>Flavobacteriia</taxon>
        <taxon>Flavobacteriales</taxon>
        <taxon>Flavobacteriaceae</taxon>
        <taxon>Tenacibaculum</taxon>
    </lineage>
</organism>
<feature type="signal peptide" evidence="1">
    <location>
        <begin position="1"/>
        <end position="26"/>
    </location>
</feature>